<name>A0A915K041_ROMCU</name>
<evidence type="ECO:0000313" key="3">
    <source>
        <dbReference type="WBParaSite" id="nRc.2.0.1.t32141-RA"/>
    </source>
</evidence>
<feature type="region of interest" description="Disordered" evidence="1">
    <location>
        <begin position="228"/>
        <end position="249"/>
    </location>
</feature>
<feature type="compositionally biased region" description="Polar residues" evidence="1">
    <location>
        <begin position="240"/>
        <end position="249"/>
    </location>
</feature>
<protein>
    <submittedName>
        <fullName evidence="3">Uncharacterized protein</fullName>
    </submittedName>
</protein>
<feature type="compositionally biased region" description="Low complexity" evidence="1">
    <location>
        <begin position="228"/>
        <end position="239"/>
    </location>
</feature>
<proteinExistence type="predicted"/>
<reference evidence="3" key="1">
    <citation type="submission" date="2022-11" db="UniProtKB">
        <authorList>
            <consortium name="WormBaseParasite"/>
        </authorList>
    </citation>
    <scope>IDENTIFICATION</scope>
</reference>
<evidence type="ECO:0000313" key="2">
    <source>
        <dbReference type="Proteomes" id="UP000887565"/>
    </source>
</evidence>
<dbReference type="Proteomes" id="UP000887565">
    <property type="component" value="Unplaced"/>
</dbReference>
<dbReference type="AlphaFoldDB" id="A0A915K041"/>
<keyword evidence="2" id="KW-1185">Reference proteome</keyword>
<evidence type="ECO:0000256" key="1">
    <source>
        <dbReference type="SAM" id="MobiDB-lite"/>
    </source>
</evidence>
<organism evidence="2 3">
    <name type="scientific">Romanomermis culicivorax</name>
    <name type="common">Nematode worm</name>
    <dbReference type="NCBI Taxonomy" id="13658"/>
    <lineage>
        <taxon>Eukaryota</taxon>
        <taxon>Metazoa</taxon>
        <taxon>Ecdysozoa</taxon>
        <taxon>Nematoda</taxon>
        <taxon>Enoplea</taxon>
        <taxon>Dorylaimia</taxon>
        <taxon>Mermithida</taxon>
        <taxon>Mermithoidea</taxon>
        <taxon>Mermithidae</taxon>
        <taxon>Romanomermis</taxon>
    </lineage>
</organism>
<dbReference type="WBParaSite" id="nRc.2.0.1.t32141-RA">
    <property type="protein sequence ID" value="nRc.2.0.1.t32141-RA"/>
    <property type="gene ID" value="nRc.2.0.1.g32141"/>
</dbReference>
<sequence length="249" mass="28455">MNAIRGTMPLVVHVCSPHSQTELRGIIKNEVLKLLSKSESLDINLICKQNWIKCDGTFELELVEWSSHIPIVQKTRSDNKRSVYENRYFMQPIVFRNDSFPISNETNLVTKKKYKENPYYYFLYTSPILMSRKCEQLICFPPNNILTMSSNLPVFLDTMLTGESPTKTPTQAPTQTTAETEFDKETAMAIKSLIKDITKELLVVKTKIPTETDIIQIDREEDYVSRTNTTAPMTTAKTTSSLTPLSKNL</sequence>
<accession>A0A915K041</accession>